<comment type="caution">
    <text evidence="9">The sequence shown here is derived from an EMBL/GenBank/DDBJ whole genome shotgun (WGS) entry which is preliminary data.</text>
</comment>
<dbReference type="Proteomes" id="UP000729357">
    <property type="component" value="Unassembled WGS sequence"/>
</dbReference>
<keyword evidence="1" id="KW-0808">Transferase</keyword>
<dbReference type="InterPro" id="IPR000608">
    <property type="entry name" value="UBC"/>
</dbReference>
<keyword evidence="3 6" id="KW-0833">Ubl conjugation pathway</keyword>
<evidence type="ECO:0000256" key="4">
    <source>
        <dbReference type="ARBA" id="ARBA00022840"/>
    </source>
</evidence>
<evidence type="ECO:0000313" key="10">
    <source>
        <dbReference type="Proteomes" id="UP000729357"/>
    </source>
</evidence>
<dbReference type="PROSITE" id="PS50127">
    <property type="entry name" value="UBC_2"/>
    <property type="match status" value="1"/>
</dbReference>
<evidence type="ECO:0000256" key="6">
    <source>
        <dbReference type="RuleBase" id="RU362109"/>
    </source>
</evidence>
<evidence type="ECO:0000256" key="5">
    <source>
        <dbReference type="PROSITE-ProRule" id="PRU10133"/>
    </source>
</evidence>
<evidence type="ECO:0000313" key="9">
    <source>
        <dbReference type="EMBL" id="KAG9953953.1"/>
    </source>
</evidence>
<dbReference type="InterPro" id="IPR023313">
    <property type="entry name" value="UBQ-conjugating_AS"/>
</dbReference>
<dbReference type="SUPFAM" id="SSF54495">
    <property type="entry name" value="UBC-like"/>
    <property type="match status" value="1"/>
</dbReference>
<reference evidence="9" key="2">
    <citation type="submission" date="2021-08" db="EMBL/GenBank/DDBJ databases">
        <authorList>
            <person name="Gostincar C."/>
            <person name="Sun X."/>
            <person name="Song Z."/>
            <person name="Gunde-Cimerman N."/>
        </authorList>
    </citation>
    <scope>NUCLEOTIDE SEQUENCE</scope>
    <source>
        <strain evidence="9">EXF-9298</strain>
    </source>
</reference>
<sequence length="344" mass="38188">MCLLSTTTTHVCFDPLDSPWFNRHTLESHLYDHRFCTFWPHFLDPSSFYIQARIRPTLGSGLDLDTSDSDPTTRSLCHYPATLIAMAANRNRRLVKEIQDVQKDSLSGVSLEPLNKAQTGSDTLDDLTHFKGVFRGPPDTPYHGATYNVDIKIPNDYPFQPPVMKFTTKIWHPNISSVTGAICLDTLGSAWSPVLTLKSALISLQSLLSSPEPKDPQDAEVARMLITNPKEFEHVAREWAIKYAGAPQGPPGSDSTGAEGSGGVTEETLKHKDDQKRERAEAAKLAQYHGYNKSLVDRFSAMGFDVPTVVAAFEFTGIDKNDGEDYELEEEYMGDITARLFGEA</sequence>
<evidence type="ECO:0000256" key="2">
    <source>
        <dbReference type="ARBA" id="ARBA00022741"/>
    </source>
</evidence>
<dbReference type="PROSITE" id="PS00183">
    <property type="entry name" value="UBC_1"/>
    <property type="match status" value="1"/>
</dbReference>
<keyword evidence="10" id="KW-1185">Reference proteome</keyword>
<feature type="domain" description="UBC core" evidence="8">
    <location>
        <begin position="89"/>
        <end position="245"/>
    </location>
</feature>
<evidence type="ECO:0000256" key="7">
    <source>
        <dbReference type="SAM" id="MobiDB-lite"/>
    </source>
</evidence>
<dbReference type="SUPFAM" id="SSF46934">
    <property type="entry name" value="UBA-like"/>
    <property type="match status" value="1"/>
</dbReference>
<name>A0A9P8F9U0_AURME</name>
<dbReference type="InterPro" id="IPR016135">
    <property type="entry name" value="UBQ-conjugating_enzyme/RWD"/>
</dbReference>
<evidence type="ECO:0000256" key="3">
    <source>
        <dbReference type="ARBA" id="ARBA00022786"/>
    </source>
</evidence>
<keyword evidence="4 6" id="KW-0067">ATP-binding</keyword>
<dbReference type="InterPro" id="IPR009060">
    <property type="entry name" value="UBA-like_sf"/>
</dbReference>
<dbReference type="GO" id="GO:0016740">
    <property type="term" value="F:transferase activity"/>
    <property type="evidence" value="ECO:0007669"/>
    <property type="project" value="UniProtKB-KW"/>
</dbReference>
<keyword evidence="2 6" id="KW-0547">Nucleotide-binding</keyword>
<dbReference type="Pfam" id="PF00179">
    <property type="entry name" value="UQ_con"/>
    <property type="match status" value="1"/>
</dbReference>
<gene>
    <name evidence="9" type="ORF">KCU98_g17819</name>
</gene>
<dbReference type="PANTHER" id="PTHR24068">
    <property type="entry name" value="UBIQUITIN-CONJUGATING ENZYME E2"/>
    <property type="match status" value="1"/>
</dbReference>
<feature type="region of interest" description="Disordered" evidence="7">
    <location>
        <begin position="244"/>
        <end position="276"/>
    </location>
</feature>
<organism evidence="9 10">
    <name type="scientific">Aureobasidium melanogenum</name>
    <name type="common">Aureobasidium pullulans var. melanogenum</name>
    <dbReference type="NCBI Taxonomy" id="46634"/>
    <lineage>
        <taxon>Eukaryota</taxon>
        <taxon>Fungi</taxon>
        <taxon>Dikarya</taxon>
        <taxon>Ascomycota</taxon>
        <taxon>Pezizomycotina</taxon>
        <taxon>Dothideomycetes</taxon>
        <taxon>Dothideomycetidae</taxon>
        <taxon>Dothideales</taxon>
        <taxon>Saccotheciaceae</taxon>
        <taxon>Aureobasidium</taxon>
    </lineage>
</organism>
<dbReference type="EMBL" id="JAHFXS010004527">
    <property type="protein sequence ID" value="KAG9953953.1"/>
    <property type="molecule type" value="Genomic_DNA"/>
</dbReference>
<reference evidence="9" key="1">
    <citation type="journal article" date="2021" name="J Fungi (Basel)">
        <title>Virulence traits and population genomics of the black yeast Aureobasidium melanogenum.</title>
        <authorList>
            <person name="Cernosa A."/>
            <person name="Sun X."/>
            <person name="Gostincar C."/>
            <person name="Fang C."/>
            <person name="Gunde-Cimerman N."/>
            <person name="Song Z."/>
        </authorList>
    </citation>
    <scope>NUCLEOTIDE SEQUENCE</scope>
    <source>
        <strain evidence="9">EXF-9298</strain>
    </source>
</reference>
<feature type="active site" description="Glycyl thioester intermediate" evidence="5">
    <location>
        <position position="183"/>
    </location>
</feature>
<protein>
    <recommendedName>
        <fullName evidence="8">UBC core domain-containing protein</fullName>
    </recommendedName>
</protein>
<feature type="compositionally biased region" description="Basic and acidic residues" evidence="7">
    <location>
        <begin position="267"/>
        <end position="276"/>
    </location>
</feature>
<dbReference type="Gene3D" id="3.10.110.10">
    <property type="entry name" value="Ubiquitin Conjugating Enzyme"/>
    <property type="match status" value="1"/>
</dbReference>
<dbReference type="AlphaFoldDB" id="A0A9P8F9U0"/>
<dbReference type="GO" id="GO:0005524">
    <property type="term" value="F:ATP binding"/>
    <property type="evidence" value="ECO:0007669"/>
    <property type="project" value="UniProtKB-UniRule"/>
</dbReference>
<feature type="non-terminal residue" evidence="9">
    <location>
        <position position="1"/>
    </location>
</feature>
<evidence type="ECO:0000256" key="1">
    <source>
        <dbReference type="ARBA" id="ARBA00022679"/>
    </source>
</evidence>
<proteinExistence type="inferred from homology"/>
<evidence type="ECO:0000259" key="8">
    <source>
        <dbReference type="PROSITE" id="PS50127"/>
    </source>
</evidence>
<dbReference type="SMART" id="SM00212">
    <property type="entry name" value="UBCc"/>
    <property type="match status" value="1"/>
</dbReference>
<accession>A0A9P8F9U0</accession>
<comment type="similarity">
    <text evidence="6">Belongs to the ubiquitin-conjugating enzyme family.</text>
</comment>